<name>A0ABC9TT10_CLOSY</name>
<dbReference type="Proteomes" id="UP000016491">
    <property type="component" value="Unassembled WGS sequence"/>
</dbReference>
<gene>
    <name evidence="2" type="ORF">CLOSYM_03994</name>
</gene>
<organism evidence="2 3">
    <name type="scientific">[Clostridium] symbiosum ATCC 14940</name>
    <dbReference type="NCBI Taxonomy" id="411472"/>
    <lineage>
        <taxon>Bacteria</taxon>
        <taxon>Bacillati</taxon>
        <taxon>Bacillota</taxon>
        <taxon>Clostridia</taxon>
        <taxon>Lachnospirales</taxon>
        <taxon>Lachnospiraceae</taxon>
        <taxon>Otoolea</taxon>
    </lineage>
</organism>
<accession>A0ABC9TT10</accession>
<evidence type="ECO:0000313" key="2">
    <source>
        <dbReference type="EMBL" id="ERI74441.1"/>
    </source>
</evidence>
<protein>
    <submittedName>
        <fullName evidence="2">Uncharacterized protein</fullName>
    </submittedName>
</protein>
<keyword evidence="1" id="KW-0472">Membrane</keyword>
<keyword evidence="1" id="KW-1133">Transmembrane helix</keyword>
<evidence type="ECO:0000256" key="1">
    <source>
        <dbReference type="SAM" id="Phobius"/>
    </source>
</evidence>
<reference evidence="2 3" key="1">
    <citation type="submission" date="2013-07" db="EMBL/GenBank/DDBJ databases">
        <authorList>
            <person name="Weinstock G."/>
            <person name="Sodergren E."/>
            <person name="Wylie T."/>
            <person name="Fulton L."/>
            <person name="Fulton R."/>
            <person name="Fronick C."/>
            <person name="O'Laughlin M."/>
            <person name="Godfrey J."/>
            <person name="Miner T."/>
            <person name="Herter B."/>
            <person name="Appelbaum E."/>
            <person name="Cordes M."/>
            <person name="Lek S."/>
            <person name="Wollam A."/>
            <person name="Pepin K.H."/>
            <person name="Palsikar V.B."/>
            <person name="Mitreva M."/>
            <person name="Wilson R.K."/>
        </authorList>
    </citation>
    <scope>NUCLEOTIDE SEQUENCE [LARGE SCALE GENOMIC DNA]</scope>
    <source>
        <strain evidence="2 3">ATCC 14940</strain>
    </source>
</reference>
<proteinExistence type="predicted"/>
<dbReference type="AlphaFoldDB" id="A0ABC9TT10"/>
<comment type="caution">
    <text evidence="2">The sequence shown here is derived from an EMBL/GenBank/DDBJ whole genome shotgun (WGS) entry which is preliminary data.</text>
</comment>
<dbReference type="EMBL" id="AWSU01000325">
    <property type="protein sequence ID" value="ERI74441.1"/>
    <property type="molecule type" value="Genomic_DNA"/>
</dbReference>
<keyword evidence="1" id="KW-0812">Transmembrane</keyword>
<feature type="transmembrane region" description="Helical" evidence="1">
    <location>
        <begin position="37"/>
        <end position="54"/>
    </location>
</feature>
<evidence type="ECO:0000313" key="3">
    <source>
        <dbReference type="Proteomes" id="UP000016491"/>
    </source>
</evidence>
<sequence>MYFNIFKDKRIYILASHENRTANSKYVSRRSDRSSRIRMMLIRTICMLIIKFIICKNTSSSFHLPSL</sequence>